<protein>
    <submittedName>
        <fullName evidence="2">Uncharacterized protein</fullName>
    </submittedName>
</protein>
<dbReference type="AlphaFoldDB" id="A0AA86RSW5"/>
<evidence type="ECO:0000313" key="2">
    <source>
        <dbReference type="EMBL" id="CAJ1784685.1"/>
    </source>
</evidence>
<dbReference type="Gramene" id="rna-AYBTSS11_LOCUS188">
    <property type="protein sequence ID" value="CAJ1784685.1"/>
    <property type="gene ID" value="gene-AYBTSS11_LOCUS188"/>
</dbReference>
<proteinExistence type="predicted"/>
<keyword evidence="3" id="KW-1185">Reference proteome</keyword>
<dbReference type="EMBL" id="OY731398">
    <property type="protein sequence ID" value="CAJ1784685.1"/>
    <property type="molecule type" value="Genomic_DNA"/>
</dbReference>
<name>A0AA86RSW5_9FABA</name>
<feature type="region of interest" description="Disordered" evidence="1">
    <location>
        <begin position="32"/>
        <end position="54"/>
    </location>
</feature>
<evidence type="ECO:0000313" key="3">
    <source>
        <dbReference type="Proteomes" id="UP001189624"/>
    </source>
</evidence>
<accession>A0AA86RSW5</accession>
<dbReference type="Proteomes" id="UP001189624">
    <property type="component" value="Chromosome 1"/>
</dbReference>
<reference evidence="2" key="1">
    <citation type="submission" date="2023-10" db="EMBL/GenBank/DDBJ databases">
        <authorList>
            <person name="Domelevo Entfellner J.-B."/>
        </authorList>
    </citation>
    <scope>NUCLEOTIDE SEQUENCE</scope>
</reference>
<evidence type="ECO:0000256" key="1">
    <source>
        <dbReference type="SAM" id="MobiDB-lite"/>
    </source>
</evidence>
<gene>
    <name evidence="2" type="ORF">AYBTSS11_LOCUS188</name>
</gene>
<sequence>MRNALKATHYALNKRAMFLGVFLLLRKGSTQLRKHSTEKKRDPSAGRRGTKHTSRISLGQSLLYIRDNSTEEVMARPSYIYIGVIATCQSVHMKHNGRQQEDDESCVPNNASLLREHRPAHLLGLH</sequence>
<organism evidence="2 3">
    <name type="scientific">Sphenostylis stenocarpa</name>
    <dbReference type="NCBI Taxonomy" id="92480"/>
    <lineage>
        <taxon>Eukaryota</taxon>
        <taxon>Viridiplantae</taxon>
        <taxon>Streptophyta</taxon>
        <taxon>Embryophyta</taxon>
        <taxon>Tracheophyta</taxon>
        <taxon>Spermatophyta</taxon>
        <taxon>Magnoliopsida</taxon>
        <taxon>eudicotyledons</taxon>
        <taxon>Gunneridae</taxon>
        <taxon>Pentapetalae</taxon>
        <taxon>rosids</taxon>
        <taxon>fabids</taxon>
        <taxon>Fabales</taxon>
        <taxon>Fabaceae</taxon>
        <taxon>Papilionoideae</taxon>
        <taxon>50 kb inversion clade</taxon>
        <taxon>NPAAA clade</taxon>
        <taxon>indigoferoid/millettioid clade</taxon>
        <taxon>Phaseoleae</taxon>
        <taxon>Sphenostylis</taxon>
    </lineage>
</organism>